<reference evidence="2" key="1">
    <citation type="journal article" date="2023" name="G3 (Bethesda)">
        <title>Genome assembly and association tests identify interacting loci associated with vigor, precocity, and sex in interspecific pistachio rootstocks.</title>
        <authorList>
            <person name="Palmer W."/>
            <person name="Jacygrad E."/>
            <person name="Sagayaradj S."/>
            <person name="Cavanaugh K."/>
            <person name="Han R."/>
            <person name="Bertier L."/>
            <person name="Beede B."/>
            <person name="Kafkas S."/>
            <person name="Golino D."/>
            <person name="Preece J."/>
            <person name="Michelmore R."/>
        </authorList>
    </citation>
    <scope>NUCLEOTIDE SEQUENCE [LARGE SCALE GENOMIC DNA]</scope>
</reference>
<gene>
    <name evidence="1" type="ORF">Patl1_01898</name>
</gene>
<sequence length="48" mass="5432">MEVKEAINAFEKIEKFGLRASRCGQIWPQLDGLTAAKSSCLRAYSERE</sequence>
<organism evidence="1 2">
    <name type="scientific">Pistacia atlantica</name>
    <dbReference type="NCBI Taxonomy" id="434234"/>
    <lineage>
        <taxon>Eukaryota</taxon>
        <taxon>Viridiplantae</taxon>
        <taxon>Streptophyta</taxon>
        <taxon>Embryophyta</taxon>
        <taxon>Tracheophyta</taxon>
        <taxon>Spermatophyta</taxon>
        <taxon>Magnoliopsida</taxon>
        <taxon>eudicotyledons</taxon>
        <taxon>Gunneridae</taxon>
        <taxon>Pentapetalae</taxon>
        <taxon>rosids</taxon>
        <taxon>malvids</taxon>
        <taxon>Sapindales</taxon>
        <taxon>Anacardiaceae</taxon>
        <taxon>Pistacia</taxon>
    </lineage>
</organism>
<accession>A0ACC1CDP3</accession>
<evidence type="ECO:0000313" key="2">
    <source>
        <dbReference type="Proteomes" id="UP001164250"/>
    </source>
</evidence>
<dbReference type="EMBL" id="CM047897">
    <property type="protein sequence ID" value="KAJ0113670.1"/>
    <property type="molecule type" value="Genomic_DNA"/>
</dbReference>
<keyword evidence="2" id="KW-1185">Reference proteome</keyword>
<proteinExistence type="predicted"/>
<comment type="caution">
    <text evidence="1">The sequence shown here is derived from an EMBL/GenBank/DDBJ whole genome shotgun (WGS) entry which is preliminary data.</text>
</comment>
<protein>
    <submittedName>
        <fullName evidence="1">Uncharacterized protein</fullName>
    </submittedName>
</protein>
<evidence type="ECO:0000313" key="1">
    <source>
        <dbReference type="EMBL" id="KAJ0113670.1"/>
    </source>
</evidence>
<name>A0ACC1CDP3_9ROSI</name>
<dbReference type="Proteomes" id="UP001164250">
    <property type="component" value="Chromosome 1"/>
</dbReference>